<dbReference type="InterPro" id="IPR023610">
    <property type="entry name" value="PInositol-4/5-P-5/4-kinase"/>
</dbReference>
<proteinExistence type="predicted"/>
<name>A0ABN9RMW8_9DINO</name>
<accession>A0ABN9RMW8</accession>
<feature type="region of interest" description="Disordered" evidence="2">
    <location>
        <begin position="1"/>
        <end position="37"/>
    </location>
</feature>
<gene>
    <name evidence="4" type="ORF">PCOR1329_LOCUS20516</name>
</gene>
<dbReference type="Gene3D" id="3.40.50.300">
    <property type="entry name" value="P-loop containing nucleotide triphosphate hydrolases"/>
    <property type="match status" value="1"/>
</dbReference>
<feature type="domain" description="PIPK" evidence="3">
    <location>
        <begin position="231"/>
        <end position="612"/>
    </location>
</feature>
<feature type="compositionally biased region" description="Pro residues" evidence="2">
    <location>
        <begin position="17"/>
        <end position="26"/>
    </location>
</feature>
<dbReference type="Gene3D" id="3.30.810.10">
    <property type="entry name" value="2-Layer Sandwich"/>
    <property type="match status" value="1"/>
</dbReference>
<organism evidence="4 5">
    <name type="scientific">Prorocentrum cordatum</name>
    <dbReference type="NCBI Taxonomy" id="2364126"/>
    <lineage>
        <taxon>Eukaryota</taxon>
        <taxon>Sar</taxon>
        <taxon>Alveolata</taxon>
        <taxon>Dinophyceae</taxon>
        <taxon>Prorocentrales</taxon>
        <taxon>Prorocentraceae</taxon>
        <taxon>Prorocentrum</taxon>
    </lineage>
</organism>
<feature type="non-terminal residue" evidence="4">
    <location>
        <position position="1"/>
    </location>
</feature>
<keyword evidence="1" id="KW-0547">Nucleotide-binding</keyword>
<keyword evidence="1" id="KW-0808">Transferase</keyword>
<dbReference type="SMART" id="SM00330">
    <property type="entry name" value="PIPKc"/>
    <property type="match status" value="1"/>
</dbReference>
<keyword evidence="1" id="KW-0418">Kinase</keyword>
<dbReference type="Proteomes" id="UP001189429">
    <property type="component" value="Unassembled WGS sequence"/>
</dbReference>
<dbReference type="InterPro" id="IPR027483">
    <property type="entry name" value="PInositol-4-P-4/5-kinase_C_sf"/>
</dbReference>
<protein>
    <recommendedName>
        <fullName evidence="3">PIPK domain-containing protein</fullName>
    </recommendedName>
</protein>
<evidence type="ECO:0000313" key="4">
    <source>
        <dbReference type="EMBL" id="CAK0818157.1"/>
    </source>
</evidence>
<evidence type="ECO:0000259" key="3">
    <source>
        <dbReference type="PROSITE" id="PS51455"/>
    </source>
</evidence>
<keyword evidence="1" id="KW-0067">ATP-binding</keyword>
<evidence type="ECO:0000256" key="2">
    <source>
        <dbReference type="SAM" id="MobiDB-lite"/>
    </source>
</evidence>
<dbReference type="InterPro" id="IPR027417">
    <property type="entry name" value="P-loop_NTPase"/>
</dbReference>
<keyword evidence="5" id="KW-1185">Reference proteome</keyword>
<reference evidence="4" key="1">
    <citation type="submission" date="2023-10" db="EMBL/GenBank/DDBJ databases">
        <authorList>
            <person name="Chen Y."/>
            <person name="Shah S."/>
            <person name="Dougan E. K."/>
            <person name="Thang M."/>
            <person name="Chan C."/>
        </authorList>
    </citation>
    <scope>NUCLEOTIDE SEQUENCE [LARGE SCALE GENOMIC DNA]</scope>
</reference>
<evidence type="ECO:0000256" key="1">
    <source>
        <dbReference type="PROSITE-ProRule" id="PRU00781"/>
    </source>
</evidence>
<dbReference type="PANTHER" id="PTHR23086">
    <property type="entry name" value="PHOSPHATIDYLINOSITOL-4-PHOSPHATE 5-KINASE"/>
    <property type="match status" value="1"/>
</dbReference>
<dbReference type="InterPro" id="IPR002498">
    <property type="entry name" value="PInositol-4-P-4/5-kinase_core"/>
</dbReference>
<dbReference type="EMBL" id="CAUYUJ010006667">
    <property type="protein sequence ID" value="CAK0818157.1"/>
    <property type="molecule type" value="Genomic_DNA"/>
</dbReference>
<dbReference type="PROSITE" id="PS51455">
    <property type="entry name" value="PIPK"/>
    <property type="match status" value="1"/>
</dbReference>
<sequence>QRVARVPAAATPLSLAGPPPRKPPALPLRSQPRRSGPIIATRAGTPACSASSLGPHSLRSLHPCRLGAFHPRSCSRPCLCPAHLPRHAHFPRDGSSRIGGCASWVSPTSVVNFMQKHGVECPAGGSSVMISEDAEDCRLAAPFAVSSASKGQSCITRDAAEAACEDVLGRWWSLKFGADQVLTSFLQEKLARDLRDKALLEWALQNRGHAETTAKEDVLAWVVPKCIEISLRKFAGGQITAEGGAGLLTDLFGKNELQQPPFSLPAVTYGHLRHDVAAEMKLAMHVPVSVGGTKRLEHPGFSSYRRQLGVPDDFLEAFHWQPDAGIDAGSGSLFASYLAFMIKCEDSRDWHSTVDWRTFHVIADEYFKFMQENPDSLLPRFLTAWSMDAGSDGRMMFCWAMQDWTPSSWKENPDWQASREAASLSWDLKGSIIYWKKGDTNNRLVTRGTKVFHPDDRLMLKDQNFVTDHLLVLPRDTAEMLHEQVDKDVAWLQSNMLMDYSFFLFLVDVDAEDAVSLSHVCPAEGHFEPKFLTAAFFQRDAGFTATVPSWDGNLYLWSMGLIDILQPWSLFKAIGTAVDELLFPDSVGTFAMNNIAPSQYGPRFSQFLKNITYSSHTVTYPNGTTEAFEAEHVYKKCADFRAREAKEKNPHLPFCEDLRLEAALPETTRLLRAAATPFTEEEVRAARREAHADTAPCQDHPVAVYVIGPSSVGKSTASETRLQDMGLDEKEAVVVDGDIWRSHHSGFNKLVDFGKKYNCVFKGAWDGVIKYSKAEKKKLFEFAADPECREFDPFGMEAWLHEAKVKVFHISGLTPEEFHGAEKVQFVDGGSLLAESFCADMLTYSWEDEGPHPQYEEILEQLTALCSERKNQKIKEGTVEVRFDAMNPDTKGGSDLYTLSPTGPLKYRVMVKSLHEWEHDFWRRNFGRERRGELWERDRSYIVPFGHVWQAYGKTWGLEANALHGNSDSDYDVEPILYDIKGVPVLRYFKYDGMRRDPNWIADYL</sequence>
<dbReference type="SUPFAM" id="SSF56104">
    <property type="entry name" value="SAICAR synthase-like"/>
    <property type="match status" value="1"/>
</dbReference>
<evidence type="ECO:0000313" key="5">
    <source>
        <dbReference type="Proteomes" id="UP001189429"/>
    </source>
</evidence>
<comment type="caution">
    <text evidence="4">The sequence shown here is derived from an EMBL/GenBank/DDBJ whole genome shotgun (WGS) entry which is preliminary data.</text>
</comment>
<dbReference type="PANTHER" id="PTHR23086:SF8">
    <property type="entry name" value="PHOSPHATIDYLINOSITOL 5-PHOSPHATE 4-KINASE, ISOFORM A"/>
    <property type="match status" value="1"/>
</dbReference>
<dbReference type="Pfam" id="PF01504">
    <property type="entry name" value="PIP5K"/>
    <property type="match status" value="1"/>
</dbReference>